<evidence type="ECO:0000256" key="1">
    <source>
        <dbReference type="ARBA" id="ARBA00004651"/>
    </source>
</evidence>
<feature type="transmembrane region" description="Helical" evidence="7">
    <location>
        <begin position="124"/>
        <end position="146"/>
    </location>
</feature>
<gene>
    <name evidence="8" type="ORF">BURPS1710A_3749</name>
</gene>
<feature type="transmembrane region" description="Helical" evidence="7">
    <location>
        <begin position="306"/>
        <end position="328"/>
    </location>
</feature>
<keyword evidence="6 7" id="KW-0472">Membrane</keyword>
<evidence type="ECO:0000256" key="5">
    <source>
        <dbReference type="ARBA" id="ARBA00022989"/>
    </source>
</evidence>
<dbReference type="GO" id="GO:0005886">
    <property type="term" value="C:plasma membrane"/>
    <property type="evidence" value="ECO:0007669"/>
    <property type="project" value="UniProtKB-SubCell"/>
</dbReference>
<feature type="transmembrane region" description="Helical" evidence="7">
    <location>
        <begin position="340"/>
        <end position="363"/>
    </location>
</feature>
<feature type="transmembrane region" description="Helical" evidence="7">
    <location>
        <begin position="403"/>
        <end position="426"/>
    </location>
</feature>
<accession>A0A0E1W0D8</accession>
<dbReference type="PANTHER" id="PTHR30250">
    <property type="entry name" value="PST FAMILY PREDICTED COLANIC ACID TRANSPORTER"/>
    <property type="match status" value="1"/>
</dbReference>
<feature type="transmembrane region" description="Helical" evidence="7">
    <location>
        <begin position="97"/>
        <end position="118"/>
    </location>
</feature>
<protein>
    <submittedName>
        <fullName evidence="8">Putative membrane protein</fullName>
    </submittedName>
</protein>
<evidence type="ECO:0000256" key="3">
    <source>
        <dbReference type="ARBA" id="ARBA00022475"/>
    </source>
</evidence>
<feature type="transmembrane region" description="Helical" evidence="7">
    <location>
        <begin position="32"/>
        <end position="52"/>
    </location>
</feature>
<feature type="transmembrane region" description="Helical" evidence="7">
    <location>
        <begin position="375"/>
        <end position="397"/>
    </location>
</feature>
<comment type="subcellular location">
    <subcellularLocation>
        <location evidence="1">Cell membrane</location>
        <topology evidence="1">Multi-pass membrane protein</topology>
    </subcellularLocation>
</comment>
<evidence type="ECO:0000256" key="7">
    <source>
        <dbReference type="SAM" id="Phobius"/>
    </source>
</evidence>
<dbReference type="InterPro" id="IPR050833">
    <property type="entry name" value="Poly_Biosynth_Transport"/>
</dbReference>
<sequence>MPRRRRPAGAGRRAMRAREREDATMIRVRDSLISLCGVVAGQVALFGCISLIGRFQGPEALGHFNYLLALATFAGTLLACRYELACVSDNPADSFNAFVNVMVLAGAAVSIGCVAIAVAGRTDLYIVAAYGFAAFAQLAAGGYLNSLRRYGWIAASRIAVNGSFLVGVLAATFAPTFRACSGSIDAFRAYAAITAAVALLMLIAVALHGRRRGYSFAVTRAFFVEHSRFAKYILPSTLCGSVLTYALAIVIPHWFDAQSAGYFAAAYRLGFFPVSLIAQSLGGVFRRDAMAAMAGDDAHMLVPKVFGAYARALALLAAGYALGGALLFGPLVELFFGARWNGAIAFFLCMIPLFAFQMIYVPLSQIFLAARAQRIDFLFQLGCGAVLAGALVTAKLAGLPVLASVRLFSFSGAVLMIAGIALTFSVMSGSVSRRRAGA</sequence>
<proteinExistence type="inferred from homology"/>
<evidence type="ECO:0000256" key="6">
    <source>
        <dbReference type="ARBA" id="ARBA00023136"/>
    </source>
</evidence>
<dbReference type="EMBL" id="CM000832">
    <property type="protein sequence ID" value="EET06680.1"/>
    <property type="molecule type" value="Genomic_DNA"/>
</dbReference>
<dbReference type="Proteomes" id="UP000001812">
    <property type="component" value="Chromosome I"/>
</dbReference>
<evidence type="ECO:0000313" key="8">
    <source>
        <dbReference type="EMBL" id="EET06680.1"/>
    </source>
</evidence>
<keyword evidence="4 7" id="KW-0812">Transmembrane</keyword>
<dbReference type="HOGENOM" id="CLU_625106_0_0_4"/>
<evidence type="ECO:0000256" key="2">
    <source>
        <dbReference type="ARBA" id="ARBA00007430"/>
    </source>
</evidence>
<reference evidence="8" key="1">
    <citation type="submission" date="2009-05" db="EMBL/GenBank/DDBJ databases">
        <authorList>
            <person name="Harkins D.M."/>
            <person name="DeShazer D."/>
            <person name="Woods D.E."/>
            <person name="Brinkac L.M."/>
            <person name="Brown K.A."/>
            <person name="Hung G.C."/>
            <person name="Tuanyok A."/>
            <person name="Zhang B."/>
            <person name="Nierman W.C."/>
        </authorList>
    </citation>
    <scope>NUCLEOTIDE SEQUENCE [LARGE SCALE GENOMIC DNA]</scope>
    <source>
        <strain evidence="8">1710a</strain>
    </source>
</reference>
<name>A0A0E1W0D8_BURPE</name>
<comment type="similarity">
    <text evidence="2">Belongs to the polysaccharide synthase family.</text>
</comment>
<dbReference type="Pfam" id="PF13440">
    <property type="entry name" value="Polysacc_synt_3"/>
    <property type="match status" value="1"/>
</dbReference>
<organism evidence="8">
    <name type="scientific">Burkholderia pseudomallei 1710a</name>
    <dbReference type="NCBI Taxonomy" id="320371"/>
    <lineage>
        <taxon>Bacteria</taxon>
        <taxon>Pseudomonadati</taxon>
        <taxon>Pseudomonadota</taxon>
        <taxon>Betaproteobacteria</taxon>
        <taxon>Burkholderiales</taxon>
        <taxon>Burkholderiaceae</taxon>
        <taxon>Burkholderia</taxon>
        <taxon>pseudomallei group</taxon>
    </lineage>
</organism>
<keyword evidence="5 7" id="KW-1133">Transmembrane helix</keyword>
<feature type="transmembrane region" description="Helical" evidence="7">
    <location>
        <begin position="229"/>
        <end position="255"/>
    </location>
</feature>
<evidence type="ECO:0000256" key="4">
    <source>
        <dbReference type="ARBA" id="ARBA00022692"/>
    </source>
</evidence>
<dbReference type="PANTHER" id="PTHR30250:SF10">
    <property type="entry name" value="LIPOPOLYSACCHARIDE BIOSYNTHESIS PROTEIN WZXC"/>
    <property type="match status" value="1"/>
</dbReference>
<feature type="transmembrane region" description="Helical" evidence="7">
    <location>
        <begin position="189"/>
        <end position="208"/>
    </location>
</feature>
<feature type="transmembrane region" description="Helical" evidence="7">
    <location>
        <begin position="64"/>
        <end position="85"/>
    </location>
</feature>
<feature type="transmembrane region" description="Helical" evidence="7">
    <location>
        <begin position="261"/>
        <end position="285"/>
    </location>
</feature>
<feature type="transmembrane region" description="Helical" evidence="7">
    <location>
        <begin position="158"/>
        <end position="177"/>
    </location>
</feature>
<dbReference type="AlphaFoldDB" id="A0A0E1W0D8"/>
<keyword evidence="3" id="KW-1003">Cell membrane</keyword>